<dbReference type="Proteomes" id="UP000620124">
    <property type="component" value="Unassembled WGS sequence"/>
</dbReference>
<evidence type="ECO:0000313" key="1">
    <source>
        <dbReference type="EMBL" id="KAF7360013.1"/>
    </source>
</evidence>
<accession>A0A8H7D5X4</accession>
<dbReference type="EMBL" id="JACAZI010000005">
    <property type="protein sequence ID" value="KAF7360013.1"/>
    <property type="molecule type" value="Genomic_DNA"/>
</dbReference>
<sequence>MFSLTAVHSAPVEVRTVVQQFCTGANGTGTCTPLNGADCTNTPGIGSLILNRDADCDAFPLPDCKFAFGAGNAPVLELFSDDSQDIAGNGIQSVSCSNIAGTVNGLTAGSSADIEHEQKDAAKGLLVPA</sequence>
<keyword evidence="2" id="KW-1185">Reference proteome</keyword>
<name>A0A8H7D5X4_9AGAR</name>
<reference evidence="1" key="1">
    <citation type="submission" date="2020-05" db="EMBL/GenBank/DDBJ databases">
        <title>Mycena genomes resolve the evolution of fungal bioluminescence.</title>
        <authorList>
            <person name="Tsai I.J."/>
        </authorList>
    </citation>
    <scope>NUCLEOTIDE SEQUENCE</scope>
    <source>
        <strain evidence="1">CCC161011</strain>
    </source>
</reference>
<proteinExistence type="predicted"/>
<dbReference type="AlphaFoldDB" id="A0A8H7D5X4"/>
<comment type="caution">
    <text evidence="1">The sequence shown here is derived from an EMBL/GenBank/DDBJ whole genome shotgun (WGS) entry which is preliminary data.</text>
</comment>
<protein>
    <submittedName>
        <fullName evidence="1">Uncharacterized protein</fullName>
    </submittedName>
</protein>
<gene>
    <name evidence="1" type="ORF">MVEN_00728900</name>
</gene>
<organism evidence="1 2">
    <name type="scientific">Mycena venus</name>
    <dbReference type="NCBI Taxonomy" id="2733690"/>
    <lineage>
        <taxon>Eukaryota</taxon>
        <taxon>Fungi</taxon>
        <taxon>Dikarya</taxon>
        <taxon>Basidiomycota</taxon>
        <taxon>Agaricomycotina</taxon>
        <taxon>Agaricomycetes</taxon>
        <taxon>Agaricomycetidae</taxon>
        <taxon>Agaricales</taxon>
        <taxon>Marasmiineae</taxon>
        <taxon>Mycenaceae</taxon>
        <taxon>Mycena</taxon>
    </lineage>
</organism>
<evidence type="ECO:0000313" key="2">
    <source>
        <dbReference type="Proteomes" id="UP000620124"/>
    </source>
</evidence>
<dbReference type="OrthoDB" id="2935426at2759"/>